<dbReference type="AlphaFoldDB" id="A0A448YYD6"/>
<organism evidence="2 3">
    <name type="scientific">Pseudo-nitzschia multistriata</name>
    <dbReference type="NCBI Taxonomy" id="183589"/>
    <lineage>
        <taxon>Eukaryota</taxon>
        <taxon>Sar</taxon>
        <taxon>Stramenopiles</taxon>
        <taxon>Ochrophyta</taxon>
        <taxon>Bacillariophyta</taxon>
        <taxon>Bacillariophyceae</taxon>
        <taxon>Bacillariophycidae</taxon>
        <taxon>Bacillariales</taxon>
        <taxon>Bacillariaceae</taxon>
        <taxon>Pseudo-nitzschia</taxon>
    </lineage>
</organism>
<evidence type="ECO:0000313" key="2">
    <source>
        <dbReference type="EMBL" id="VEU34765.1"/>
    </source>
</evidence>
<keyword evidence="3" id="KW-1185">Reference proteome</keyword>
<gene>
    <name evidence="2" type="ORF">PSNMU_V1.4_AUG-EV-PASAV3_0014950</name>
</gene>
<protein>
    <submittedName>
        <fullName evidence="2">Uncharacterized protein</fullName>
    </submittedName>
</protein>
<dbReference type="EMBL" id="CAACVS010000037">
    <property type="protein sequence ID" value="VEU34765.1"/>
    <property type="molecule type" value="Genomic_DNA"/>
</dbReference>
<evidence type="ECO:0000256" key="1">
    <source>
        <dbReference type="SAM" id="MobiDB-lite"/>
    </source>
</evidence>
<accession>A0A448YYD6</accession>
<name>A0A448YYD6_9STRA</name>
<feature type="region of interest" description="Disordered" evidence="1">
    <location>
        <begin position="152"/>
        <end position="172"/>
    </location>
</feature>
<proteinExistence type="predicted"/>
<feature type="region of interest" description="Disordered" evidence="1">
    <location>
        <begin position="193"/>
        <end position="217"/>
    </location>
</feature>
<feature type="region of interest" description="Disordered" evidence="1">
    <location>
        <begin position="420"/>
        <end position="440"/>
    </location>
</feature>
<evidence type="ECO:0000313" key="3">
    <source>
        <dbReference type="Proteomes" id="UP000291116"/>
    </source>
</evidence>
<feature type="compositionally biased region" description="Basic and acidic residues" evidence="1">
    <location>
        <begin position="154"/>
        <end position="172"/>
    </location>
</feature>
<dbReference type="Proteomes" id="UP000291116">
    <property type="component" value="Unassembled WGS sequence"/>
</dbReference>
<dbReference type="OrthoDB" id="10656759at2759"/>
<reference evidence="2 3" key="1">
    <citation type="submission" date="2019-01" db="EMBL/GenBank/DDBJ databases">
        <authorList>
            <person name="Ferrante I. M."/>
        </authorList>
    </citation>
    <scope>NUCLEOTIDE SEQUENCE [LARGE SCALE GENOMIC DNA]</scope>
    <source>
        <strain evidence="2 3">B856</strain>
    </source>
</reference>
<sequence length="599" mass="65583">MFTIEPSSTERESLLPPPYSYEELYSSYQNEWDCQKKSNRSDRTTNVGNCDDTTGIDIDIDIDESVSDLKWVTVPKHSDPKHENEKNNADEIISENENETYLLACSGSGEVVVWKLGQTTTKTTQSINPMDAATSNNSAAVALVRHTRWSISRSDNDAEDRKGDTDDSGDDGHAYGSECGALSKMCIVSATFPDGASTSGGRNRKRQRQDQSGGQEDAMEDQQLLIIAGEDGLWSVPLSEVLQKQPMQGHSASSVVYPPSLLRLSDRAFSQLQCLSPTSKSPVEAGNNVHSRLFALEKNTNNLLVWDARRIIQCHNNNNNKNDEVVPDNEIDLSRCFSEQPVEKPKKRRRLYQKSIVSGECATTILVSKSHNQFNLLVGTDRSRVWILSIASDAANLTVSIKRLEPRFLSLNVGKKASTTKSSSAYVSNHHSRKKGSLGLPANERNQEATWKVTDLAASSDGTWWTASAVKTGKTKNNSDSDGTSGLIVTWHASSGMVTARRETREAIHAIRLEQEQPPPHGADGIGCSSTLLYSAGNEAAVSAWDSSFSLDLTGRFWASPPSSKAIAVAFGTTTMAVGGVGNRVDLFFERCRVQTVRL</sequence>